<gene>
    <name evidence="1" type="ORF">PLOB_00041776</name>
</gene>
<dbReference type="EMBL" id="CALNXK010000066">
    <property type="protein sequence ID" value="CAH3141360.1"/>
    <property type="molecule type" value="Genomic_DNA"/>
</dbReference>
<dbReference type="Proteomes" id="UP001159405">
    <property type="component" value="Unassembled WGS sequence"/>
</dbReference>
<keyword evidence="2" id="KW-1185">Reference proteome</keyword>
<name>A0ABN8PDA6_9CNID</name>
<reference evidence="1 2" key="1">
    <citation type="submission" date="2022-05" db="EMBL/GenBank/DDBJ databases">
        <authorList>
            <consortium name="Genoscope - CEA"/>
            <person name="William W."/>
        </authorList>
    </citation>
    <scope>NUCLEOTIDE SEQUENCE [LARGE SCALE GENOMIC DNA]</scope>
</reference>
<protein>
    <submittedName>
        <fullName evidence="1">Uncharacterized protein</fullName>
    </submittedName>
</protein>
<accession>A0ABN8PDA6</accession>
<comment type="caution">
    <text evidence="1">The sequence shown here is derived from an EMBL/GenBank/DDBJ whole genome shotgun (WGS) entry which is preliminary data.</text>
</comment>
<evidence type="ECO:0000313" key="2">
    <source>
        <dbReference type="Proteomes" id="UP001159405"/>
    </source>
</evidence>
<proteinExistence type="predicted"/>
<feature type="non-terminal residue" evidence="1">
    <location>
        <position position="1"/>
    </location>
</feature>
<organism evidence="1 2">
    <name type="scientific">Porites lobata</name>
    <dbReference type="NCBI Taxonomy" id="104759"/>
    <lineage>
        <taxon>Eukaryota</taxon>
        <taxon>Metazoa</taxon>
        <taxon>Cnidaria</taxon>
        <taxon>Anthozoa</taxon>
        <taxon>Hexacorallia</taxon>
        <taxon>Scleractinia</taxon>
        <taxon>Fungiina</taxon>
        <taxon>Poritidae</taxon>
        <taxon>Porites</taxon>
    </lineage>
</organism>
<sequence length="74" mass="8706">LYHHALPVYLSNDLEGIQKRALSIISPGLQYVDNLTLYNMSSLTDRRIERCNKLFELLHHLLPPKNDSRYNLRN</sequence>
<feature type="non-terminal residue" evidence="1">
    <location>
        <position position="74"/>
    </location>
</feature>
<evidence type="ECO:0000313" key="1">
    <source>
        <dbReference type="EMBL" id="CAH3141360.1"/>
    </source>
</evidence>